<feature type="transmembrane region" description="Helical" evidence="5">
    <location>
        <begin position="127"/>
        <end position="148"/>
    </location>
</feature>
<dbReference type="AlphaFoldDB" id="A0A8E0RKQ0"/>
<reference evidence="6" key="1">
    <citation type="submission" date="2019-05" db="EMBL/GenBank/DDBJ databases">
        <title>Annotation for the trematode Fasciolopsis buski.</title>
        <authorList>
            <person name="Choi Y.-J."/>
        </authorList>
    </citation>
    <scope>NUCLEOTIDE SEQUENCE</scope>
    <source>
        <strain evidence="6">HT</strain>
        <tissue evidence="6">Whole worm</tissue>
    </source>
</reference>
<protein>
    <recommendedName>
        <fullName evidence="8">Tetraspanin</fullName>
    </recommendedName>
</protein>
<evidence type="ECO:0000313" key="7">
    <source>
        <dbReference type="Proteomes" id="UP000728185"/>
    </source>
</evidence>
<gene>
    <name evidence="6" type="ORF">FBUS_08147</name>
</gene>
<evidence type="ECO:0000256" key="5">
    <source>
        <dbReference type="SAM" id="Phobius"/>
    </source>
</evidence>
<evidence type="ECO:0000256" key="2">
    <source>
        <dbReference type="ARBA" id="ARBA00022692"/>
    </source>
</evidence>
<dbReference type="Pfam" id="PF00335">
    <property type="entry name" value="Tetraspanin"/>
    <property type="match status" value="1"/>
</dbReference>
<feature type="transmembrane region" description="Helical" evidence="5">
    <location>
        <begin position="58"/>
        <end position="83"/>
    </location>
</feature>
<dbReference type="EMBL" id="LUCM01011013">
    <property type="protein sequence ID" value="KAA0184600.1"/>
    <property type="molecule type" value="Genomic_DNA"/>
</dbReference>
<proteinExistence type="predicted"/>
<keyword evidence="4 5" id="KW-0472">Membrane</keyword>
<name>A0A8E0RKQ0_9TREM</name>
<evidence type="ECO:0000256" key="4">
    <source>
        <dbReference type="ARBA" id="ARBA00023136"/>
    </source>
</evidence>
<comment type="caution">
    <text evidence="6">The sequence shown here is derived from an EMBL/GenBank/DDBJ whole genome shotgun (WGS) entry which is preliminary data.</text>
</comment>
<dbReference type="InterPro" id="IPR018499">
    <property type="entry name" value="Tetraspanin/Peripherin"/>
</dbReference>
<keyword evidence="2 5" id="KW-0812">Transmembrane</keyword>
<accession>A0A8E0RKQ0</accession>
<dbReference type="Proteomes" id="UP000728185">
    <property type="component" value="Unassembled WGS sequence"/>
</dbReference>
<evidence type="ECO:0000256" key="1">
    <source>
        <dbReference type="ARBA" id="ARBA00004141"/>
    </source>
</evidence>
<organism evidence="6 7">
    <name type="scientific">Fasciolopsis buskii</name>
    <dbReference type="NCBI Taxonomy" id="27845"/>
    <lineage>
        <taxon>Eukaryota</taxon>
        <taxon>Metazoa</taxon>
        <taxon>Spiralia</taxon>
        <taxon>Lophotrochozoa</taxon>
        <taxon>Platyhelminthes</taxon>
        <taxon>Trematoda</taxon>
        <taxon>Digenea</taxon>
        <taxon>Plagiorchiida</taxon>
        <taxon>Echinostomata</taxon>
        <taxon>Echinostomatoidea</taxon>
        <taxon>Fasciolidae</taxon>
        <taxon>Fasciolopsis</taxon>
    </lineage>
</organism>
<evidence type="ECO:0000313" key="6">
    <source>
        <dbReference type="EMBL" id="KAA0184600.1"/>
    </source>
</evidence>
<dbReference type="PANTHER" id="PTHR19282">
    <property type="entry name" value="TETRASPANIN"/>
    <property type="match status" value="1"/>
</dbReference>
<feature type="transmembrane region" description="Helical" evidence="5">
    <location>
        <begin position="154"/>
        <end position="176"/>
    </location>
</feature>
<sequence>MLRYNKIYFIPLPISISAHPTYSKKPIDPPPNKKESWLEFPRFSKEIHGAMCRRFCRLFLIVFNMLALLISLVLLIIGPILIWGREIVRSSIEDKLSPLMQALATDEQDELLLADQVLAATNTIGSLLLVTGAITTLCSILGFVGAYVKNRNLLTIYCIMVFIMDLVTMISFAVYFHNRDAFAQKAVTFYENHVIKYRSMEARTIDTVFVALVSQHFACCGANGENEFVNLQSTDVYKEKNYTGLKYPLPCCIMNSAYEIVGSDCPKTFTVNNSYVQSSCSEPIKQVFIKYMNYAATGLVILFLMLIVVTAFTMLTIQSLNSRTW</sequence>
<keyword evidence="3 5" id="KW-1133">Transmembrane helix</keyword>
<dbReference type="OrthoDB" id="6240738at2759"/>
<feature type="transmembrane region" description="Helical" evidence="5">
    <location>
        <begin position="294"/>
        <end position="317"/>
    </location>
</feature>
<dbReference type="GO" id="GO:0016020">
    <property type="term" value="C:membrane"/>
    <property type="evidence" value="ECO:0007669"/>
    <property type="project" value="UniProtKB-SubCell"/>
</dbReference>
<keyword evidence="7" id="KW-1185">Reference proteome</keyword>
<comment type="subcellular location">
    <subcellularLocation>
        <location evidence="1">Membrane</location>
        <topology evidence="1">Multi-pass membrane protein</topology>
    </subcellularLocation>
</comment>
<evidence type="ECO:0008006" key="8">
    <source>
        <dbReference type="Google" id="ProtNLM"/>
    </source>
</evidence>
<evidence type="ECO:0000256" key="3">
    <source>
        <dbReference type="ARBA" id="ARBA00022989"/>
    </source>
</evidence>